<evidence type="ECO:0000313" key="2">
    <source>
        <dbReference type="Proteomes" id="UP000008311"/>
    </source>
</evidence>
<accession>B9T6F2</accession>
<dbReference type="EMBL" id="EQ974604">
    <property type="protein sequence ID" value="EEF28556.1"/>
    <property type="molecule type" value="Genomic_DNA"/>
</dbReference>
<evidence type="ECO:0000313" key="1">
    <source>
        <dbReference type="EMBL" id="EEF28556.1"/>
    </source>
</evidence>
<dbReference type="Proteomes" id="UP000008311">
    <property type="component" value="Unassembled WGS sequence"/>
</dbReference>
<feature type="non-terminal residue" evidence="1">
    <location>
        <position position="1"/>
    </location>
</feature>
<sequence>SCSCSMYIGTKVRVLHVPVFPIMTTATSISRFQVSLHGRLSSISKKLKPHFRKYVSFSGEQLARLSFPWSKEQILSSSNVMVSKFYPYVPQEGRNFISR</sequence>
<gene>
    <name evidence="1" type="ORF">RCOM_0664600</name>
</gene>
<dbReference type="AlphaFoldDB" id="B9T6F2"/>
<name>B9T6F2_RICCO</name>
<organism evidence="1 2">
    <name type="scientific">Ricinus communis</name>
    <name type="common">Castor bean</name>
    <dbReference type="NCBI Taxonomy" id="3988"/>
    <lineage>
        <taxon>Eukaryota</taxon>
        <taxon>Viridiplantae</taxon>
        <taxon>Streptophyta</taxon>
        <taxon>Embryophyta</taxon>
        <taxon>Tracheophyta</taxon>
        <taxon>Spermatophyta</taxon>
        <taxon>Magnoliopsida</taxon>
        <taxon>eudicotyledons</taxon>
        <taxon>Gunneridae</taxon>
        <taxon>Pentapetalae</taxon>
        <taxon>rosids</taxon>
        <taxon>fabids</taxon>
        <taxon>Malpighiales</taxon>
        <taxon>Euphorbiaceae</taxon>
        <taxon>Acalyphoideae</taxon>
        <taxon>Acalypheae</taxon>
        <taxon>Ricinus</taxon>
    </lineage>
</organism>
<keyword evidence="2" id="KW-1185">Reference proteome</keyword>
<reference evidence="2" key="1">
    <citation type="journal article" date="2010" name="Nat. Biotechnol.">
        <title>Draft genome sequence of the oilseed species Ricinus communis.</title>
        <authorList>
            <person name="Chan A.P."/>
            <person name="Crabtree J."/>
            <person name="Zhao Q."/>
            <person name="Lorenzi H."/>
            <person name="Orvis J."/>
            <person name="Puiu D."/>
            <person name="Melake-Berhan A."/>
            <person name="Jones K.M."/>
            <person name="Redman J."/>
            <person name="Chen G."/>
            <person name="Cahoon E.B."/>
            <person name="Gedil M."/>
            <person name="Stanke M."/>
            <person name="Haas B.J."/>
            <person name="Wortman J.R."/>
            <person name="Fraser-Liggett C.M."/>
            <person name="Ravel J."/>
            <person name="Rabinowicz P.D."/>
        </authorList>
    </citation>
    <scope>NUCLEOTIDE SEQUENCE [LARGE SCALE GENOMIC DNA]</scope>
    <source>
        <strain evidence="2">cv. Hale</strain>
    </source>
</reference>
<protein>
    <submittedName>
        <fullName evidence="1">Uncharacterized protein</fullName>
    </submittedName>
</protein>
<dbReference type="InParanoid" id="B9T6F2"/>
<proteinExistence type="predicted"/>